<dbReference type="SUPFAM" id="SSF88946">
    <property type="entry name" value="Sigma2 domain of RNA polymerase sigma factors"/>
    <property type="match status" value="1"/>
</dbReference>
<dbReference type="NCBIfam" id="TIGR02937">
    <property type="entry name" value="sigma70-ECF"/>
    <property type="match status" value="1"/>
</dbReference>
<evidence type="ECO:0000259" key="6">
    <source>
        <dbReference type="Pfam" id="PF08281"/>
    </source>
</evidence>
<dbReference type="GO" id="GO:0003677">
    <property type="term" value="F:DNA binding"/>
    <property type="evidence" value="ECO:0007669"/>
    <property type="project" value="InterPro"/>
</dbReference>
<dbReference type="AlphaFoldDB" id="A0A841JLI1"/>
<evidence type="ECO:0000313" key="8">
    <source>
        <dbReference type="Proteomes" id="UP000548326"/>
    </source>
</evidence>
<feature type="domain" description="RNA polymerase sigma factor 70 region 4 type 2" evidence="6">
    <location>
        <begin position="123"/>
        <end position="174"/>
    </location>
</feature>
<dbReference type="CDD" id="cd06171">
    <property type="entry name" value="Sigma70_r4"/>
    <property type="match status" value="1"/>
</dbReference>
<dbReference type="EMBL" id="JACHCA010000020">
    <property type="protein sequence ID" value="MBB6131132.1"/>
    <property type="molecule type" value="Genomic_DNA"/>
</dbReference>
<reference evidence="7 8" key="1">
    <citation type="submission" date="2020-08" db="EMBL/GenBank/DDBJ databases">
        <title>Genomic Encyclopedia of Type Strains, Phase IV (KMG-V): Genome sequencing to study the core and pangenomes of soil and plant-associated prokaryotes.</title>
        <authorList>
            <person name="Whitman W."/>
        </authorList>
    </citation>
    <scope>NUCLEOTIDE SEQUENCE [LARGE SCALE GENOMIC DNA]</scope>
    <source>
        <strain evidence="7 8">MP601</strain>
    </source>
</reference>
<dbReference type="Pfam" id="PF04542">
    <property type="entry name" value="Sigma70_r2"/>
    <property type="match status" value="1"/>
</dbReference>
<dbReference type="InterPro" id="IPR014284">
    <property type="entry name" value="RNA_pol_sigma-70_dom"/>
</dbReference>
<dbReference type="Gene3D" id="1.10.10.10">
    <property type="entry name" value="Winged helix-like DNA-binding domain superfamily/Winged helix DNA-binding domain"/>
    <property type="match status" value="1"/>
</dbReference>
<dbReference type="InterPro" id="IPR013325">
    <property type="entry name" value="RNA_pol_sigma_r2"/>
</dbReference>
<dbReference type="Proteomes" id="UP000548326">
    <property type="component" value="Unassembled WGS sequence"/>
</dbReference>
<dbReference type="NCBIfam" id="TIGR02985">
    <property type="entry name" value="Sig70_bacteroi1"/>
    <property type="match status" value="1"/>
</dbReference>
<dbReference type="PANTHER" id="PTHR43133:SF46">
    <property type="entry name" value="RNA POLYMERASE SIGMA-70 FACTOR ECF SUBFAMILY"/>
    <property type="match status" value="1"/>
</dbReference>
<comment type="caution">
    <text evidence="7">The sequence shown here is derived from an EMBL/GenBank/DDBJ whole genome shotgun (WGS) entry which is preliminary data.</text>
</comment>
<dbReference type="InterPro" id="IPR013324">
    <property type="entry name" value="RNA_pol_sigma_r3/r4-like"/>
</dbReference>
<dbReference type="GO" id="GO:0016987">
    <property type="term" value="F:sigma factor activity"/>
    <property type="evidence" value="ECO:0007669"/>
    <property type="project" value="UniProtKB-KW"/>
</dbReference>
<dbReference type="InterPro" id="IPR036388">
    <property type="entry name" value="WH-like_DNA-bd_sf"/>
</dbReference>
<dbReference type="InterPro" id="IPR014327">
    <property type="entry name" value="RNA_pol_sigma70_bacteroid"/>
</dbReference>
<dbReference type="Pfam" id="PF08281">
    <property type="entry name" value="Sigma70_r4_2"/>
    <property type="match status" value="1"/>
</dbReference>
<dbReference type="RefSeq" id="WP_183589714.1">
    <property type="nucleotide sequence ID" value="NZ_JACHCA010000020.1"/>
</dbReference>
<evidence type="ECO:0000256" key="1">
    <source>
        <dbReference type="ARBA" id="ARBA00010641"/>
    </source>
</evidence>
<proteinExistence type="inferred from homology"/>
<evidence type="ECO:0000313" key="7">
    <source>
        <dbReference type="EMBL" id="MBB6131132.1"/>
    </source>
</evidence>
<protein>
    <submittedName>
        <fullName evidence="7">RNA polymerase sigma-70 factor (ECF subfamily)</fullName>
    </submittedName>
</protein>
<dbReference type="Gene3D" id="1.10.1740.10">
    <property type="match status" value="1"/>
</dbReference>
<comment type="similarity">
    <text evidence="1">Belongs to the sigma-70 factor family. ECF subfamily.</text>
</comment>
<organism evidence="7 8">
    <name type="scientific">Mucilaginibacter lappiensis</name>
    <dbReference type="NCBI Taxonomy" id="354630"/>
    <lineage>
        <taxon>Bacteria</taxon>
        <taxon>Pseudomonadati</taxon>
        <taxon>Bacteroidota</taxon>
        <taxon>Sphingobacteriia</taxon>
        <taxon>Sphingobacteriales</taxon>
        <taxon>Sphingobacteriaceae</taxon>
        <taxon>Mucilaginibacter</taxon>
    </lineage>
</organism>
<dbReference type="SUPFAM" id="SSF88659">
    <property type="entry name" value="Sigma3 and sigma4 domains of RNA polymerase sigma factors"/>
    <property type="match status" value="1"/>
</dbReference>
<evidence type="ECO:0000256" key="4">
    <source>
        <dbReference type="ARBA" id="ARBA00023163"/>
    </source>
</evidence>
<keyword evidence="4" id="KW-0804">Transcription</keyword>
<feature type="domain" description="RNA polymerase sigma-70 region 2" evidence="5">
    <location>
        <begin position="27"/>
        <end position="94"/>
    </location>
</feature>
<sequence length="191" mass="22229">MKNENGHADSIVIMNLKKNDDIAMIMLYELYWKKLYLSAYKILKDEESCKDIVQDVLIKIWSNRAQLSITTGLYNYAAAAVRYEVYRKIRDCKRYEPIIDEIVNALPMSGDIDSLEQKELELQIASFVSALPPKCKEVYILSRNEHLSHKEIAGKLAISTKTVRNHLTRALQELRVNIQQLYFVIFLLIFK</sequence>
<dbReference type="InterPro" id="IPR013249">
    <property type="entry name" value="RNA_pol_sigma70_r4_t2"/>
</dbReference>
<evidence type="ECO:0000256" key="2">
    <source>
        <dbReference type="ARBA" id="ARBA00023015"/>
    </source>
</evidence>
<dbReference type="GO" id="GO:0006352">
    <property type="term" value="P:DNA-templated transcription initiation"/>
    <property type="evidence" value="ECO:0007669"/>
    <property type="project" value="InterPro"/>
</dbReference>
<dbReference type="InterPro" id="IPR007627">
    <property type="entry name" value="RNA_pol_sigma70_r2"/>
</dbReference>
<keyword evidence="3" id="KW-0731">Sigma factor</keyword>
<keyword evidence="2" id="KW-0805">Transcription regulation</keyword>
<evidence type="ECO:0000259" key="5">
    <source>
        <dbReference type="Pfam" id="PF04542"/>
    </source>
</evidence>
<evidence type="ECO:0000256" key="3">
    <source>
        <dbReference type="ARBA" id="ARBA00023082"/>
    </source>
</evidence>
<dbReference type="InterPro" id="IPR039425">
    <property type="entry name" value="RNA_pol_sigma-70-like"/>
</dbReference>
<accession>A0A841JLI1</accession>
<name>A0A841JLI1_9SPHI</name>
<dbReference type="PANTHER" id="PTHR43133">
    <property type="entry name" value="RNA POLYMERASE ECF-TYPE SIGMA FACTO"/>
    <property type="match status" value="1"/>
</dbReference>
<gene>
    <name evidence="7" type="ORF">HDF22_005283</name>
</gene>